<dbReference type="KEGG" id="cam:101508154"/>
<organism evidence="2 3">
    <name type="scientific">Cicer arietinum</name>
    <name type="common">Chickpea</name>
    <name type="synonym">Garbanzo</name>
    <dbReference type="NCBI Taxonomy" id="3827"/>
    <lineage>
        <taxon>Eukaryota</taxon>
        <taxon>Viridiplantae</taxon>
        <taxon>Streptophyta</taxon>
        <taxon>Embryophyta</taxon>
        <taxon>Tracheophyta</taxon>
        <taxon>Spermatophyta</taxon>
        <taxon>Magnoliopsida</taxon>
        <taxon>eudicotyledons</taxon>
        <taxon>Gunneridae</taxon>
        <taxon>Pentapetalae</taxon>
        <taxon>rosids</taxon>
        <taxon>fabids</taxon>
        <taxon>Fabales</taxon>
        <taxon>Fabaceae</taxon>
        <taxon>Papilionoideae</taxon>
        <taxon>50 kb inversion clade</taxon>
        <taxon>NPAAA clade</taxon>
        <taxon>Hologalegina</taxon>
        <taxon>IRL clade</taxon>
        <taxon>Cicereae</taxon>
        <taxon>Cicer</taxon>
    </lineage>
</organism>
<sequence length="232" mass="25904">MLGKYGSGILSVLILLSLQLFVGGDYIPPAKLDGFVYNNRHFNFDTIQIEAFYDPLCPDSADSWPPLKKALDHYAARVSFVVHLLPLPYHDNAFVASRALHIVNALNRSATFPLLESFFKYQAAFFGAPTRNLSRASIVEDIVKFATYVVGKSYETSIRNGFNETNSDIQTRVSFKYAASRGVSGTPFFYVNGFLLPDTGNAINYSTWRNVIDPLIGAKESVKNDETPHYLL</sequence>
<dbReference type="PANTHER" id="PTHR33875:SF2">
    <property type="entry name" value="ACR183CP"/>
    <property type="match status" value="1"/>
</dbReference>
<keyword evidence="1" id="KW-0732">Signal</keyword>
<dbReference type="GeneID" id="101508154"/>
<protein>
    <submittedName>
        <fullName evidence="3">Uncharacterized protein LOC101508154</fullName>
    </submittedName>
</protein>
<feature type="chain" id="PRO_5010258902" evidence="1">
    <location>
        <begin position="25"/>
        <end position="232"/>
    </location>
</feature>
<proteinExistence type="predicted"/>
<dbReference type="PANTHER" id="PTHR33875">
    <property type="entry name" value="OS09G0542200 PROTEIN"/>
    <property type="match status" value="1"/>
</dbReference>
<dbReference type="STRING" id="3827.A0A1S2YGQ8"/>
<dbReference type="InterPro" id="IPR036249">
    <property type="entry name" value="Thioredoxin-like_sf"/>
</dbReference>
<gene>
    <name evidence="3" type="primary">LOC101508154</name>
</gene>
<dbReference type="OrthoDB" id="37297at2759"/>
<name>A0A1S2YGQ8_CICAR</name>
<reference evidence="2" key="1">
    <citation type="journal article" date="2013" name="Nat. Biotechnol.">
        <title>Draft genome sequence of chickpea (Cicer arietinum) provides a resource for trait improvement.</title>
        <authorList>
            <person name="Varshney R.K."/>
            <person name="Song C."/>
            <person name="Saxena R.K."/>
            <person name="Azam S."/>
            <person name="Yu S."/>
            <person name="Sharpe A.G."/>
            <person name="Cannon S."/>
            <person name="Baek J."/>
            <person name="Rosen B.D."/>
            <person name="Tar'an B."/>
            <person name="Millan T."/>
            <person name="Zhang X."/>
            <person name="Ramsay L.D."/>
            <person name="Iwata A."/>
            <person name="Wang Y."/>
            <person name="Nelson W."/>
            <person name="Farmer A.D."/>
            <person name="Gaur P.M."/>
            <person name="Soderlund C."/>
            <person name="Penmetsa R.V."/>
            <person name="Xu C."/>
            <person name="Bharti A.K."/>
            <person name="He W."/>
            <person name="Winter P."/>
            <person name="Zhao S."/>
            <person name="Hane J.K."/>
            <person name="Carrasquilla-Garcia N."/>
            <person name="Condie J.A."/>
            <person name="Upadhyaya H.D."/>
            <person name="Luo M.C."/>
            <person name="Thudi M."/>
            <person name="Gowda C.L."/>
            <person name="Singh N.P."/>
            <person name="Lichtenzveig J."/>
            <person name="Gali K.K."/>
            <person name="Rubio J."/>
            <person name="Nadarajan N."/>
            <person name="Dolezel J."/>
            <person name="Bansal K.C."/>
            <person name="Xu X."/>
            <person name="Edwards D."/>
            <person name="Zhang G."/>
            <person name="Kahl G."/>
            <person name="Gil J."/>
            <person name="Singh K.B."/>
            <person name="Datta S.K."/>
            <person name="Jackson S.A."/>
            <person name="Wang J."/>
            <person name="Cook D.R."/>
        </authorList>
    </citation>
    <scope>NUCLEOTIDE SEQUENCE [LARGE SCALE GENOMIC DNA]</scope>
    <source>
        <strain evidence="2">cv. CDC Frontier</strain>
    </source>
</reference>
<dbReference type="eggNOG" id="KOG2567">
    <property type="taxonomic scope" value="Eukaryota"/>
</dbReference>
<reference evidence="3" key="2">
    <citation type="submission" date="2025-08" db="UniProtKB">
        <authorList>
            <consortium name="RefSeq"/>
        </authorList>
    </citation>
    <scope>IDENTIFICATION</scope>
    <source>
        <tissue evidence="3">Etiolated seedlings</tissue>
    </source>
</reference>
<evidence type="ECO:0000313" key="3">
    <source>
        <dbReference type="RefSeq" id="XP_004504566.1"/>
    </source>
</evidence>
<dbReference type="RefSeq" id="XP_004504566.1">
    <property type="nucleotide sequence ID" value="XM_004504509.3"/>
</dbReference>
<accession>A0A1S2YGQ8</accession>
<dbReference type="Gene3D" id="3.40.30.10">
    <property type="entry name" value="Glutaredoxin"/>
    <property type="match status" value="1"/>
</dbReference>
<keyword evidence="2" id="KW-1185">Reference proteome</keyword>
<feature type="signal peptide" evidence="1">
    <location>
        <begin position="1"/>
        <end position="24"/>
    </location>
</feature>
<dbReference type="CDD" id="cd02972">
    <property type="entry name" value="DsbA_family"/>
    <property type="match status" value="1"/>
</dbReference>
<dbReference type="AlphaFoldDB" id="A0A1S2YGQ8"/>
<dbReference type="PaxDb" id="3827-XP_004504566.1"/>
<dbReference type="Proteomes" id="UP000087171">
    <property type="component" value="Chromosome Ca6"/>
</dbReference>
<evidence type="ECO:0000313" key="2">
    <source>
        <dbReference type="Proteomes" id="UP000087171"/>
    </source>
</evidence>
<dbReference type="SUPFAM" id="SSF52833">
    <property type="entry name" value="Thioredoxin-like"/>
    <property type="match status" value="1"/>
</dbReference>
<evidence type="ECO:0000256" key="1">
    <source>
        <dbReference type="SAM" id="SignalP"/>
    </source>
</evidence>